<accession>A0ABN8IKA7</accession>
<feature type="domain" description="UBC core" evidence="1">
    <location>
        <begin position="1"/>
        <end position="82"/>
    </location>
</feature>
<dbReference type="EMBL" id="OW152836">
    <property type="protein sequence ID" value="CAH2056918.1"/>
    <property type="molecule type" value="Genomic_DNA"/>
</dbReference>
<dbReference type="PROSITE" id="PS50127">
    <property type="entry name" value="UBC_2"/>
    <property type="match status" value="1"/>
</dbReference>
<gene>
    <name evidence="2" type="ORF">IPOD504_LOCUS9858</name>
</gene>
<dbReference type="SUPFAM" id="SSF54495">
    <property type="entry name" value="UBC-like"/>
    <property type="match status" value="1"/>
</dbReference>
<dbReference type="InterPro" id="IPR000608">
    <property type="entry name" value="UBC"/>
</dbReference>
<reference evidence="2" key="1">
    <citation type="submission" date="2022-03" db="EMBL/GenBank/DDBJ databases">
        <authorList>
            <person name="Martin H S."/>
        </authorList>
    </citation>
    <scope>NUCLEOTIDE SEQUENCE</scope>
</reference>
<evidence type="ECO:0000313" key="2">
    <source>
        <dbReference type="EMBL" id="CAH2056918.1"/>
    </source>
</evidence>
<dbReference type="PANTHER" id="PTHR24068">
    <property type="entry name" value="UBIQUITIN-CONJUGATING ENZYME E2"/>
    <property type="match status" value="1"/>
</dbReference>
<dbReference type="InterPro" id="IPR016135">
    <property type="entry name" value="UBQ-conjugating_enzyme/RWD"/>
</dbReference>
<organism evidence="2 3">
    <name type="scientific">Iphiclides podalirius</name>
    <name type="common">scarce swallowtail</name>
    <dbReference type="NCBI Taxonomy" id="110791"/>
    <lineage>
        <taxon>Eukaryota</taxon>
        <taxon>Metazoa</taxon>
        <taxon>Ecdysozoa</taxon>
        <taxon>Arthropoda</taxon>
        <taxon>Hexapoda</taxon>
        <taxon>Insecta</taxon>
        <taxon>Pterygota</taxon>
        <taxon>Neoptera</taxon>
        <taxon>Endopterygota</taxon>
        <taxon>Lepidoptera</taxon>
        <taxon>Glossata</taxon>
        <taxon>Ditrysia</taxon>
        <taxon>Papilionoidea</taxon>
        <taxon>Papilionidae</taxon>
        <taxon>Papilioninae</taxon>
        <taxon>Iphiclides</taxon>
    </lineage>
</organism>
<proteinExistence type="predicted"/>
<dbReference type="Proteomes" id="UP000837857">
    <property type="component" value="Chromosome 24"/>
</dbReference>
<sequence>MLGPKGSPYEKEGRICMDMLKMPPKGAWLPTITLETLLVSLQTLLANPNPHDPLMMDVAHEYKVDIETFQEKARRLTQKYATGFQGKESQ</sequence>
<evidence type="ECO:0000259" key="1">
    <source>
        <dbReference type="PROSITE" id="PS50127"/>
    </source>
</evidence>
<evidence type="ECO:0000313" key="3">
    <source>
        <dbReference type="Proteomes" id="UP000837857"/>
    </source>
</evidence>
<dbReference type="Gene3D" id="3.10.110.10">
    <property type="entry name" value="Ubiquitin Conjugating Enzyme"/>
    <property type="match status" value="1"/>
</dbReference>
<feature type="non-terminal residue" evidence="2">
    <location>
        <position position="90"/>
    </location>
</feature>
<keyword evidence="3" id="KW-1185">Reference proteome</keyword>
<protein>
    <recommendedName>
        <fullName evidence="1">UBC core domain-containing protein</fullName>
    </recommendedName>
</protein>
<dbReference type="Pfam" id="PF00179">
    <property type="entry name" value="UQ_con"/>
    <property type="match status" value="1"/>
</dbReference>
<name>A0ABN8IKA7_9NEOP</name>